<proteinExistence type="predicted"/>
<protein>
    <recommendedName>
        <fullName evidence="3">Vacuolar sorting protein Vps3844 C-terminal domain-containing protein</fullName>
    </recommendedName>
</protein>
<dbReference type="InterPro" id="IPR053065">
    <property type="entry name" value="Archenteron_Induction-Rel"/>
</dbReference>
<dbReference type="EMBL" id="AYKW01000002">
    <property type="protein sequence ID" value="PIL36006.1"/>
    <property type="molecule type" value="Genomic_DNA"/>
</dbReference>
<reference evidence="4 5" key="1">
    <citation type="journal article" date="2015" name="Sci. Rep.">
        <title>Chromosome-level genome map provides insights into diverse defense mechanisms in the medicinal fungus Ganoderma sinense.</title>
        <authorList>
            <person name="Zhu Y."/>
            <person name="Xu J."/>
            <person name="Sun C."/>
            <person name="Zhou S."/>
            <person name="Xu H."/>
            <person name="Nelson D.R."/>
            <person name="Qian J."/>
            <person name="Song J."/>
            <person name="Luo H."/>
            <person name="Xiang L."/>
            <person name="Li Y."/>
            <person name="Xu Z."/>
            <person name="Ji A."/>
            <person name="Wang L."/>
            <person name="Lu S."/>
            <person name="Hayward A."/>
            <person name="Sun W."/>
            <person name="Li X."/>
            <person name="Schwartz D.C."/>
            <person name="Wang Y."/>
            <person name="Chen S."/>
        </authorList>
    </citation>
    <scope>NUCLEOTIDE SEQUENCE [LARGE SCALE GENOMIC DNA]</scope>
    <source>
        <strain evidence="4 5">ZZ0214-1</strain>
    </source>
</reference>
<keyword evidence="2" id="KW-0732">Signal</keyword>
<evidence type="ECO:0000256" key="1">
    <source>
        <dbReference type="SAM" id="MobiDB-lite"/>
    </source>
</evidence>
<dbReference type="InterPro" id="IPR024382">
    <property type="entry name" value="Vps3844_C"/>
</dbReference>
<feature type="compositionally biased region" description="Basic residues" evidence="1">
    <location>
        <begin position="213"/>
        <end position="229"/>
    </location>
</feature>
<comment type="caution">
    <text evidence="4">The sequence shown here is derived from an EMBL/GenBank/DDBJ whole genome shotgun (WGS) entry which is preliminary data.</text>
</comment>
<dbReference type="OrthoDB" id="5583277at2759"/>
<evidence type="ECO:0000259" key="3">
    <source>
        <dbReference type="Pfam" id="PF12955"/>
    </source>
</evidence>
<feature type="chain" id="PRO_5013809121" description="Vacuolar sorting protein Vps3844 C-terminal domain-containing protein" evidence="2">
    <location>
        <begin position="17"/>
        <end position="354"/>
    </location>
</feature>
<feature type="region of interest" description="Disordered" evidence="1">
    <location>
        <begin position="213"/>
        <end position="239"/>
    </location>
</feature>
<accession>A0A2G8SQG3</accession>
<dbReference type="PANTHER" id="PTHR36853">
    <property type="entry name" value="EXPRESSED PROTEIN"/>
    <property type="match status" value="1"/>
</dbReference>
<dbReference type="GO" id="GO:0005783">
    <property type="term" value="C:endoplasmic reticulum"/>
    <property type="evidence" value="ECO:0007669"/>
    <property type="project" value="TreeGrafter"/>
</dbReference>
<dbReference type="PANTHER" id="PTHR36853:SF1">
    <property type="entry name" value="DUF3844 DOMAIN-CONTAINING PROTEIN"/>
    <property type="match status" value="1"/>
</dbReference>
<feature type="domain" description="Vacuolar sorting protein Vps3844 C-terminal" evidence="3">
    <location>
        <begin position="250"/>
        <end position="346"/>
    </location>
</feature>
<evidence type="ECO:0000313" key="5">
    <source>
        <dbReference type="Proteomes" id="UP000230002"/>
    </source>
</evidence>
<gene>
    <name evidence="4" type="ORF">GSI_01666</name>
</gene>
<feature type="signal peptide" evidence="2">
    <location>
        <begin position="1"/>
        <end position="16"/>
    </location>
</feature>
<evidence type="ECO:0000256" key="2">
    <source>
        <dbReference type="SAM" id="SignalP"/>
    </source>
</evidence>
<dbReference type="Proteomes" id="UP000230002">
    <property type="component" value="Unassembled WGS sequence"/>
</dbReference>
<keyword evidence="5" id="KW-1185">Reference proteome</keyword>
<organism evidence="4 5">
    <name type="scientific">Ganoderma sinense ZZ0214-1</name>
    <dbReference type="NCBI Taxonomy" id="1077348"/>
    <lineage>
        <taxon>Eukaryota</taxon>
        <taxon>Fungi</taxon>
        <taxon>Dikarya</taxon>
        <taxon>Basidiomycota</taxon>
        <taxon>Agaricomycotina</taxon>
        <taxon>Agaricomycetes</taxon>
        <taxon>Polyporales</taxon>
        <taxon>Polyporaceae</taxon>
        <taxon>Ganoderma</taxon>
    </lineage>
</organism>
<name>A0A2G8SQG3_9APHY</name>
<dbReference type="AlphaFoldDB" id="A0A2G8SQG3"/>
<sequence>MKGLFIPLLLTSLCQAVRVYLHPGPHVPPRLHANTAGAALSKHLDLDRFEDAAPYFGEQELFVGHGSDTGLLLTISQDDARAVIPHSLKESTFSISPAPTSASLSALIPNYISRAHHVYSYVYEPAASFTHTSAAAALQAFVDLKDFIEGDYPADRFAAFDFTSLTASLEGHFGADHEQVHEAHKTLRETLKTLAARNNVKLAVVSIPSLKPHVHHNKHGHGHGHHKRQPQQSPLPLPHPAEPIDSISTCYSDAETCGNATSSCSGHGQCVAASKAGKTCFVCACSTTKDLKGRREHWAGNACERQDVSGPFVLLAGTTLTLFLLVGGSVALLSAVGGEKLPSTLTGGVAPHAR</sequence>
<dbReference type="Pfam" id="PF12955">
    <property type="entry name" value="Vps3844_C"/>
    <property type="match status" value="1"/>
</dbReference>
<evidence type="ECO:0000313" key="4">
    <source>
        <dbReference type="EMBL" id="PIL36006.1"/>
    </source>
</evidence>